<dbReference type="EMBL" id="CP133548">
    <property type="protein sequence ID" value="WMS88384.1"/>
    <property type="molecule type" value="Genomic_DNA"/>
</dbReference>
<reference evidence="1 2" key="1">
    <citation type="submission" date="2023-08" db="EMBL/GenBank/DDBJ databases">
        <title>Pleionea litopenaei sp. nov., isolated from stomach of juvenile Litopenaeus vannamei.</title>
        <authorList>
            <person name="Rho A.M."/>
            <person name="Hwang C.Y."/>
        </authorList>
    </citation>
    <scope>NUCLEOTIDE SEQUENCE [LARGE SCALE GENOMIC DNA]</scope>
    <source>
        <strain evidence="1 2">HL-JVS1</strain>
    </source>
</reference>
<dbReference type="Proteomes" id="UP001239782">
    <property type="component" value="Chromosome"/>
</dbReference>
<evidence type="ECO:0000313" key="2">
    <source>
        <dbReference type="Proteomes" id="UP001239782"/>
    </source>
</evidence>
<name>A0AA51RVQ5_9GAMM</name>
<gene>
    <name evidence="1" type="ORF">Q9312_05580</name>
</gene>
<organism evidence="1 2">
    <name type="scientific">Pleionea litopenaei</name>
    <dbReference type="NCBI Taxonomy" id="3070815"/>
    <lineage>
        <taxon>Bacteria</taxon>
        <taxon>Pseudomonadati</taxon>
        <taxon>Pseudomonadota</taxon>
        <taxon>Gammaproteobacteria</taxon>
        <taxon>Oceanospirillales</taxon>
        <taxon>Pleioneaceae</taxon>
        <taxon>Pleionea</taxon>
    </lineage>
</organism>
<protein>
    <submittedName>
        <fullName evidence="1">Uncharacterized protein</fullName>
    </submittedName>
</protein>
<dbReference type="AlphaFoldDB" id="A0AA51RVQ5"/>
<evidence type="ECO:0000313" key="1">
    <source>
        <dbReference type="EMBL" id="WMS88384.1"/>
    </source>
</evidence>
<accession>A0AA51RVQ5</accession>
<dbReference type="RefSeq" id="WP_309203598.1">
    <property type="nucleotide sequence ID" value="NZ_CP133548.1"/>
</dbReference>
<proteinExistence type="predicted"/>
<sequence>MKQFAIRRLYSFFETNSEEIESCSFDEKLEALDEEMKALLAKYGLKAINHDTRFVPLAKMSAKKCDRCDNLMINRDKNPARFNKEDLWIDLDSEYNSIIWDGGTHEGEDLCMECLPIEHRWGYFSCGA</sequence>
<keyword evidence="2" id="KW-1185">Reference proteome</keyword>
<dbReference type="KEGG" id="plei:Q9312_05580"/>